<evidence type="ECO:0000259" key="9">
    <source>
        <dbReference type="Pfam" id="PF08029"/>
    </source>
</evidence>
<dbReference type="NCBIfam" id="TIGR03455">
    <property type="entry name" value="HisG_C-term"/>
    <property type="match status" value="1"/>
</dbReference>
<dbReference type="UniPathway" id="UPA00031">
    <property type="reaction ID" value="UER00006"/>
</dbReference>
<feature type="domain" description="Histidine biosynthesis HisG C-terminal" evidence="9">
    <location>
        <begin position="416"/>
        <end position="487"/>
    </location>
</feature>
<evidence type="ECO:0000256" key="5">
    <source>
        <dbReference type="ARBA" id="ARBA00022676"/>
    </source>
</evidence>
<evidence type="ECO:0000256" key="7">
    <source>
        <dbReference type="ARBA" id="ARBA00023102"/>
    </source>
</evidence>
<dbReference type="EC" id="2.4.2.17" evidence="3"/>
<evidence type="ECO:0000256" key="1">
    <source>
        <dbReference type="ARBA" id="ARBA00000915"/>
    </source>
</evidence>
<comment type="pathway">
    <text evidence="2">Amino-acid biosynthesis; L-histidine biosynthesis; L-histidine from 5-phospho-alpha-D-ribose 1-diphosphate: step 1/9.</text>
</comment>
<dbReference type="Pfam" id="PF08029">
    <property type="entry name" value="HisG_C"/>
    <property type="match status" value="1"/>
</dbReference>
<keyword evidence="4" id="KW-0028">Amino-acid biosynthesis</keyword>
<evidence type="ECO:0000313" key="10">
    <source>
        <dbReference type="EMBL" id="CAE7773156.1"/>
    </source>
</evidence>
<dbReference type="InterPro" id="IPR001348">
    <property type="entry name" value="ATP_PRibTrfase_HisG"/>
</dbReference>
<dbReference type="GO" id="GO:0005737">
    <property type="term" value="C:cytoplasm"/>
    <property type="evidence" value="ECO:0007669"/>
    <property type="project" value="InterPro"/>
</dbReference>
<dbReference type="PANTHER" id="PTHR21403">
    <property type="entry name" value="ATP PHOSPHORIBOSYLTRANSFERASE ATP-PRTASE"/>
    <property type="match status" value="1"/>
</dbReference>
<organism evidence="10 11">
    <name type="scientific">Symbiodinium pilosum</name>
    <name type="common">Dinoflagellate</name>
    <dbReference type="NCBI Taxonomy" id="2952"/>
    <lineage>
        <taxon>Eukaryota</taxon>
        <taxon>Sar</taxon>
        <taxon>Alveolata</taxon>
        <taxon>Dinophyceae</taxon>
        <taxon>Suessiales</taxon>
        <taxon>Symbiodiniaceae</taxon>
        <taxon>Symbiodinium</taxon>
    </lineage>
</organism>
<keyword evidence="6" id="KW-0808">Transferase</keyword>
<dbReference type="SUPFAM" id="SSF54913">
    <property type="entry name" value="GlnB-like"/>
    <property type="match status" value="1"/>
</dbReference>
<keyword evidence="5" id="KW-0328">Glycosyltransferase</keyword>
<evidence type="ECO:0000256" key="4">
    <source>
        <dbReference type="ARBA" id="ARBA00022605"/>
    </source>
</evidence>
<dbReference type="Pfam" id="PF01634">
    <property type="entry name" value="HisG"/>
    <property type="match status" value="1"/>
</dbReference>
<dbReference type="InterPro" id="IPR015867">
    <property type="entry name" value="N-reg_PII/ATP_PRibTrfase_C"/>
</dbReference>
<dbReference type="Gene3D" id="3.40.190.10">
    <property type="entry name" value="Periplasmic binding protein-like II"/>
    <property type="match status" value="2"/>
</dbReference>
<dbReference type="GO" id="GO:0000287">
    <property type="term" value="F:magnesium ion binding"/>
    <property type="evidence" value="ECO:0007669"/>
    <property type="project" value="InterPro"/>
</dbReference>
<dbReference type="Proteomes" id="UP000649617">
    <property type="component" value="Unassembled WGS sequence"/>
</dbReference>
<dbReference type="SUPFAM" id="SSF53850">
    <property type="entry name" value="Periplasmic binding protein-like II"/>
    <property type="match status" value="1"/>
</dbReference>
<evidence type="ECO:0000256" key="6">
    <source>
        <dbReference type="ARBA" id="ARBA00022679"/>
    </source>
</evidence>
<dbReference type="InterPro" id="IPR011322">
    <property type="entry name" value="N-reg_PII-like_a/b"/>
</dbReference>
<protein>
    <recommendedName>
        <fullName evidence="3">ATP phosphoribosyltransferase</fullName>
        <ecNumber evidence="3">2.4.2.17</ecNumber>
    </recommendedName>
</protein>
<name>A0A812YJ06_SYMPI</name>
<dbReference type="Gene3D" id="3.30.70.120">
    <property type="match status" value="1"/>
</dbReference>
<evidence type="ECO:0000256" key="3">
    <source>
        <dbReference type="ARBA" id="ARBA00011946"/>
    </source>
</evidence>
<evidence type="ECO:0000256" key="2">
    <source>
        <dbReference type="ARBA" id="ARBA00004667"/>
    </source>
</evidence>
<comment type="catalytic activity">
    <reaction evidence="1">
        <text>1-(5-phospho-beta-D-ribosyl)-ATP + diphosphate = 5-phospho-alpha-D-ribose 1-diphosphate + ATP</text>
        <dbReference type="Rhea" id="RHEA:18473"/>
        <dbReference type="ChEBI" id="CHEBI:30616"/>
        <dbReference type="ChEBI" id="CHEBI:33019"/>
        <dbReference type="ChEBI" id="CHEBI:58017"/>
        <dbReference type="ChEBI" id="CHEBI:73183"/>
        <dbReference type="EC" id="2.4.2.17"/>
    </reaction>
</comment>
<evidence type="ECO:0000259" key="8">
    <source>
        <dbReference type="Pfam" id="PF01634"/>
    </source>
</evidence>
<keyword evidence="7" id="KW-0368">Histidine biosynthesis</keyword>
<sequence>MPLQLLTDVPPLPANYARRAGLSESIAQTNAILPEVFPEGVAYVTVGQTPDVLSLQSTLLRAFGVHDTPGDVSDGSWSGVAILVTTRFADLVQKAELLRLGDLTDTRANWKQPVTAIKSRSHPVSPAAVFTAFSDELAAQEKVWSQMMTQAIEERSAAVRIGFMFSTMPDGRIRLHDLSLEFVKEQAARSGGETALHQVMKILKGAGFDAKRPDRLDVAMCKVFLPAADIPSYVMEGNVDIGISGSDMLEESMIDAGYADAACAPVKVVLKLGIGKCKLCLQAQALVPDVINVGDPSSVHIRLDFVGQRIVTSFPALTKRYFDGLSGEDSARTHIKEVSGSVEAACGLGLADAAVVDLVETGTTMKAAGLDIVSEVLETEALLFQQLPTKANGLSNGSKANMLRLIENRISGYLTATKYVMIVCNCHHDNLAAVCQLLPGKRSPTVTELKEEHWHSVSALVKISDSNRIMDDLAKVGAEDILSLPLGNTRM</sequence>
<dbReference type="PANTHER" id="PTHR21403:SF8">
    <property type="entry name" value="ATP PHOSPHORIBOSYLTRANSFERASE"/>
    <property type="match status" value="1"/>
</dbReference>
<dbReference type="InterPro" id="IPR013820">
    <property type="entry name" value="ATP_PRibTrfase_cat"/>
</dbReference>
<evidence type="ECO:0000313" key="11">
    <source>
        <dbReference type="Proteomes" id="UP000649617"/>
    </source>
</evidence>
<dbReference type="GO" id="GO:0000105">
    <property type="term" value="P:L-histidine biosynthetic process"/>
    <property type="evidence" value="ECO:0007669"/>
    <property type="project" value="UniProtKB-UniPathway"/>
</dbReference>
<feature type="domain" description="ATP phosphoribosyltransferase catalytic" evidence="8">
    <location>
        <begin position="227"/>
        <end position="386"/>
    </location>
</feature>
<comment type="caution">
    <text evidence="10">The sequence shown here is derived from an EMBL/GenBank/DDBJ whole genome shotgun (WGS) entry which is preliminary data.</text>
</comment>
<dbReference type="AlphaFoldDB" id="A0A812YJ06"/>
<keyword evidence="11" id="KW-1185">Reference proteome</keyword>
<gene>
    <name evidence="10" type="primary">HIS1</name>
    <name evidence="10" type="ORF">SPIL2461_LOCUS22816</name>
</gene>
<dbReference type="OrthoDB" id="2574at2759"/>
<dbReference type="EMBL" id="CAJNIZ010047671">
    <property type="protein sequence ID" value="CAE7773156.1"/>
    <property type="molecule type" value="Genomic_DNA"/>
</dbReference>
<accession>A0A812YJ06</accession>
<reference evidence="10" key="1">
    <citation type="submission" date="2021-02" db="EMBL/GenBank/DDBJ databases">
        <authorList>
            <person name="Dougan E. K."/>
            <person name="Rhodes N."/>
            <person name="Thang M."/>
            <person name="Chan C."/>
        </authorList>
    </citation>
    <scope>NUCLEOTIDE SEQUENCE</scope>
</reference>
<dbReference type="InterPro" id="IPR013115">
    <property type="entry name" value="HisG_C"/>
</dbReference>
<dbReference type="GO" id="GO:0003879">
    <property type="term" value="F:ATP phosphoribosyltransferase activity"/>
    <property type="evidence" value="ECO:0007669"/>
    <property type="project" value="UniProtKB-EC"/>
</dbReference>
<proteinExistence type="predicted"/>
<dbReference type="NCBIfam" id="TIGR00070">
    <property type="entry name" value="hisG"/>
    <property type="match status" value="1"/>
</dbReference>